<protein>
    <recommendedName>
        <fullName evidence="3">Plastocyanin</fullName>
    </recommendedName>
</protein>
<reference evidence="1 2" key="1">
    <citation type="submission" date="2019-02" db="EMBL/GenBank/DDBJ databases">
        <authorList>
            <person name="Lehtovirta-Morley E L."/>
        </authorList>
    </citation>
    <scope>NUCLEOTIDE SEQUENCE [LARGE SCALE GENOMIC DNA]</scope>
    <source>
        <strain evidence="1">NFRAN1</strain>
    </source>
</reference>
<keyword evidence="2" id="KW-1185">Reference proteome</keyword>
<dbReference type="Gene3D" id="2.60.40.420">
    <property type="entry name" value="Cupredoxins - blue copper proteins"/>
    <property type="match status" value="1"/>
</dbReference>
<sequence length="268" mass="29091">MISTRNSIVIMGLFLISALLFVQSIGWNSITFAQSDTSNNNTIVSNNNNGQPNIVTEDLFNTKTMTLGSNVKHLVILIPNEGHHDEGEDNEARFLDQHFVPENAVINTGTTVSWFNGDVGHERTINVLNSDGTLLFNTGEIQDSQMSTSHTFTNPGTYEYEAEGDPGVTMEGTITVVENNNSSIINSSPSNFDTVGVFMVPTQGIDSYLSEITNAGITVESTHDFEDLRGGQKGTGDVQTLIIWSTSGKDLTETISSLSEISLDLPYS</sequence>
<evidence type="ECO:0000313" key="2">
    <source>
        <dbReference type="Proteomes" id="UP000294299"/>
    </source>
</evidence>
<name>A0A484III8_9ARCH</name>
<dbReference type="InterPro" id="IPR008972">
    <property type="entry name" value="Cupredoxin"/>
</dbReference>
<gene>
    <name evidence="1" type="ORF">NFRAN_2386</name>
</gene>
<accession>A0A484III8</accession>
<organism evidence="1 2">
    <name type="scientific">Candidatus Nitrosocosmicus franklandianus</name>
    <dbReference type="NCBI Taxonomy" id="1798806"/>
    <lineage>
        <taxon>Archaea</taxon>
        <taxon>Nitrososphaerota</taxon>
        <taxon>Nitrososphaeria</taxon>
        <taxon>Nitrososphaerales</taxon>
        <taxon>Nitrososphaeraceae</taxon>
        <taxon>Candidatus Nitrosocosmicus</taxon>
    </lineage>
</organism>
<dbReference type="KEGG" id="nfn:NFRAN_2386"/>
<dbReference type="RefSeq" id="WP_134484842.1">
    <property type="nucleotide sequence ID" value="NZ_LR216287.1"/>
</dbReference>
<evidence type="ECO:0008006" key="3">
    <source>
        <dbReference type="Google" id="ProtNLM"/>
    </source>
</evidence>
<proteinExistence type="predicted"/>
<dbReference type="EMBL" id="LR216287">
    <property type="protein sequence ID" value="VFJ14708.1"/>
    <property type="molecule type" value="Genomic_DNA"/>
</dbReference>
<dbReference type="GeneID" id="39421600"/>
<dbReference type="Proteomes" id="UP000294299">
    <property type="component" value="Chromosome NFRAN"/>
</dbReference>
<dbReference type="SUPFAM" id="SSF49503">
    <property type="entry name" value="Cupredoxins"/>
    <property type="match status" value="1"/>
</dbReference>
<dbReference type="AlphaFoldDB" id="A0A484III8"/>
<dbReference type="OrthoDB" id="11067at2157"/>
<evidence type="ECO:0000313" key="1">
    <source>
        <dbReference type="EMBL" id="VFJ14708.1"/>
    </source>
</evidence>